<protein>
    <submittedName>
        <fullName evidence="2">Uncharacterized protein</fullName>
    </submittedName>
</protein>
<gene>
    <name evidence="2" type="ORF">PR048_009821</name>
</gene>
<organism evidence="2 3">
    <name type="scientific">Dryococelus australis</name>
    <dbReference type="NCBI Taxonomy" id="614101"/>
    <lineage>
        <taxon>Eukaryota</taxon>
        <taxon>Metazoa</taxon>
        <taxon>Ecdysozoa</taxon>
        <taxon>Arthropoda</taxon>
        <taxon>Hexapoda</taxon>
        <taxon>Insecta</taxon>
        <taxon>Pterygota</taxon>
        <taxon>Neoptera</taxon>
        <taxon>Polyneoptera</taxon>
        <taxon>Phasmatodea</taxon>
        <taxon>Verophasmatodea</taxon>
        <taxon>Anareolatae</taxon>
        <taxon>Phasmatidae</taxon>
        <taxon>Eurycanthinae</taxon>
        <taxon>Dryococelus</taxon>
    </lineage>
</organism>
<keyword evidence="3" id="KW-1185">Reference proteome</keyword>
<accession>A0ABQ9I111</accession>
<feature type="region of interest" description="Disordered" evidence="1">
    <location>
        <begin position="210"/>
        <end position="239"/>
    </location>
</feature>
<evidence type="ECO:0000256" key="1">
    <source>
        <dbReference type="SAM" id="MobiDB-lite"/>
    </source>
</evidence>
<reference evidence="2 3" key="1">
    <citation type="submission" date="2023-02" db="EMBL/GenBank/DDBJ databases">
        <title>LHISI_Scaffold_Assembly.</title>
        <authorList>
            <person name="Stuart O.P."/>
            <person name="Cleave R."/>
            <person name="Magrath M.J.L."/>
            <person name="Mikheyev A.S."/>
        </authorList>
    </citation>
    <scope>NUCLEOTIDE SEQUENCE [LARGE SCALE GENOMIC DNA]</scope>
    <source>
        <strain evidence="2">Daus_M_001</strain>
        <tissue evidence="2">Leg muscle</tissue>
    </source>
</reference>
<proteinExistence type="predicted"/>
<comment type="caution">
    <text evidence="2">The sequence shown here is derived from an EMBL/GenBank/DDBJ whole genome shotgun (WGS) entry which is preliminary data.</text>
</comment>
<evidence type="ECO:0000313" key="2">
    <source>
        <dbReference type="EMBL" id="KAJ8890313.1"/>
    </source>
</evidence>
<sequence length="239" mass="26701">MEADGIVAGFTKSVPLHGINVHKKLIESLPYGPDFLVEKIECRNHNLGNYANRLRELSLSKNVGAVQQRSKIIQNILRLGSDILNGPYHVFGDHTHFPERGYFCNGPKPEESSEVPAMKETGIFTEIQSALNRVAHHTNSLIEDVNNCVEQLNSLVAKTIGGKRINFNMRQSFQVTSPGVFTKKHIAHNRSSTKLRQRRKKSVAKISLKYSSTGSDEHYKPHAAEPLPDTPDDKLAVLK</sequence>
<dbReference type="Proteomes" id="UP001159363">
    <property type="component" value="Chromosome 3"/>
</dbReference>
<name>A0ABQ9I111_9NEOP</name>
<dbReference type="EMBL" id="JARBHB010000003">
    <property type="protein sequence ID" value="KAJ8890313.1"/>
    <property type="molecule type" value="Genomic_DNA"/>
</dbReference>
<evidence type="ECO:0000313" key="3">
    <source>
        <dbReference type="Proteomes" id="UP001159363"/>
    </source>
</evidence>